<dbReference type="PANTHER" id="PTHR31941:SF16">
    <property type="entry name" value="PHOSPHATIDYLINOSITOL 4,5-BISPHOSPHATE-BINDING PROTEIN SLM1-RELATED"/>
    <property type="match status" value="1"/>
</dbReference>
<evidence type="ECO:0000259" key="3">
    <source>
        <dbReference type="PROSITE" id="PS50003"/>
    </source>
</evidence>
<proteinExistence type="predicted"/>
<sequence>MAQRQVGATDFVLAAPHSLSHSNLHSQSVHLDDNAMVGHSGSSTIGESETHHATSTMSQSHPLTPSRGGTLKKRQSLSRKNSLKRSGSRRDSRPGSVKGLTFADDVAGNGSEMNSAFFTPVPTTGSPTEILANRFQVWRKVLKDLIIYFRDIQKSYDARSKSLYTISNVITNVTTPTQFVSEGGISDAIYALRNFHKQAITEGNKAKSIEEDVIVQLTGLRSDLGQKIKEIKGLSGDFRNGVDKETEGTRRAVRDLQDALGAANTDAKNDPFLVRLGVDRQLGRQIEEENYLHRAFLNLESSGRELESIVMGEVQKAYSAYAGIIKREADEAYEAVERLRNGPLAIPKDFEWNAFVDNNEHFVDPRLPVRRVENIAYPGKDDAAASEVKAGMLERKSKYLKSYTPGWYVLSTTHLHEFKSPDRISSQAPMMSLPLADQKLGSHSNADSASHKFMLKGRQSGGMHRGHAWVFRAESYDTMLAWFSDIKDLTEKTGAERKEFIRRSHARSVSAGSHKPGSISSDGGIDEDEADEVPYSATASQADVPPKTEMLPQRPIPGGRFPSALKINRDSQVPVSPSSPSSSTGDREIIAAAGALPGSDIPLGSSGQQVQASDDEKIAARGKADGVSAAPMVTSSYSPIASKQGLKSVPLQKGSSWAAEASAKDRDSSEQTRSSGSFDDPGFVAHHQQQVDPTPRSLPLNVERHDSKYGDWLGIAAAGIGGAVGAAGIEAYRHDLKQKGSTALEDQPGLQTVPTQVSAPAHEESGQPPVEGAIFAAFPPTSSGTSDTANQSTLPITGGTSASDPASPIKDLASRPSLGRVNTISELHVPGEFPKGSSPMNSL</sequence>
<feature type="compositionally biased region" description="Polar residues" evidence="2">
    <location>
        <begin position="40"/>
        <end position="63"/>
    </location>
</feature>
<feature type="domain" description="PH" evidence="3">
    <location>
        <begin position="386"/>
        <end position="491"/>
    </location>
</feature>
<dbReference type="Gene3D" id="2.30.29.30">
    <property type="entry name" value="Pleckstrin-homology domain (PH domain)/Phosphotyrosine-binding domain (PTB)"/>
    <property type="match status" value="1"/>
</dbReference>
<feature type="compositionally biased region" description="Basic residues" evidence="2">
    <location>
        <begin position="70"/>
        <end position="87"/>
    </location>
</feature>
<feature type="region of interest" description="Disordered" evidence="2">
    <location>
        <begin position="739"/>
        <end position="843"/>
    </location>
</feature>
<organism evidence="4 5">
    <name type="scientific">Alectoria fallacina</name>
    <dbReference type="NCBI Taxonomy" id="1903189"/>
    <lineage>
        <taxon>Eukaryota</taxon>
        <taxon>Fungi</taxon>
        <taxon>Dikarya</taxon>
        <taxon>Ascomycota</taxon>
        <taxon>Pezizomycotina</taxon>
        <taxon>Lecanoromycetes</taxon>
        <taxon>OSLEUM clade</taxon>
        <taxon>Lecanoromycetidae</taxon>
        <taxon>Lecanorales</taxon>
        <taxon>Lecanorineae</taxon>
        <taxon>Parmeliaceae</taxon>
        <taxon>Alectoria</taxon>
    </lineage>
</organism>
<dbReference type="PROSITE" id="PS50003">
    <property type="entry name" value="PH_DOMAIN"/>
    <property type="match status" value="1"/>
</dbReference>
<dbReference type="Pfam" id="PF20399">
    <property type="entry name" value="PH_20"/>
    <property type="match status" value="1"/>
</dbReference>
<dbReference type="AlphaFoldDB" id="A0A8H3G693"/>
<dbReference type="EMBL" id="CAJPDR010000405">
    <property type="protein sequence ID" value="CAF9935357.1"/>
    <property type="molecule type" value="Genomic_DNA"/>
</dbReference>
<evidence type="ECO:0000256" key="2">
    <source>
        <dbReference type="SAM" id="MobiDB-lite"/>
    </source>
</evidence>
<dbReference type="InterPro" id="IPR043453">
    <property type="entry name" value="Slm1_PH"/>
</dbReference>
<dbReference type="InterPro" id="IPR001849">
    <property type="entry name" value="PH_domain"/>
</dbReference>
<comment type="caution">
    <text evidence="4">The sequence shown here is derived from an EMBL/GenBank/DDBJ whole genome shotgun (WGS) entry which is preliminary data.</text>
</comment>
<dbReference type="Pfam" id="PF20400">
    <property type="entry name" value="BAR_4"/>
    <property type="match status" value="1"/>
</dbReference>
<accession>A0A8H3G693</accession>
<keyword evidence="1" id="KW-0597">Phosphoprotein</keyword>
<dbReference type="SUPFAM" id="SSF50729">
    <property type="entry name" value="PH domain-like"/>
    <property type="match status" value="1"/>
</dbReference>
<feature type="compositionally biased region" description="Polar residues" evidence="2">
    <location>
        <begin position="749"/>
        <end position="758"/>
    </location>
</feature>
<feature type="compositionally biased region" description="Low complexity" evidence="2">
    <location>
        <begin position="571"/>
        <end position="583"/>
    </location>
</feature>
<dbReference type="PANTHER" id="PTHR31941">
    <property type="entry name" value="CYTOSKELETAL SIGNALING PROTEIN SLM1"/>
    <property type="match status" value="1"/>
</dbReference>
<feature type="region of interest" description="Disordered" evidence="2">
    <location>
        <begin position="34"/>
        <end position="104"/>
    </location>
</feature>
<keyword evidence="5" id="KW-1185">Reference proteome</keyword>
<protein>
    <recommendedName>
        <fullName evidence="3">PH domain-containing protein</fullName>
    </recommendedName>
</protein>
<dbReference type="OrthoDB" id="5598057at2759"/>
<reference evidence="4" key="1">
    <citation type="submission" date="2021-03" db="EMBL/GenBank/DDBJ databases">
        <authorList>
            <person name="Tagirdzhanova G."/>
        </authorList>
    </citation>
    <scope>NUCLEOTIDE SEQUENCE</scope>
</reference>
<dbReference type="InterPro" id="IPR046869">
    <property type="entry name" value="SLM1/RGC1-like_PH"/>
</dbReference>
<evidence type="ECO:0000313" key="4">
    <source>
        <dbReference type="EMBL" id="CAF9935357.1"/>
    </source>
</evidence>
<dbReference type="SMART" id="SM00233">
    <property type="entry name" value="PH"/>
    <property type="match status" value="1"/>
</dbReference>
<gene>
    <name evidence="4" type="ORF">ALECFALPRED_006367</name>
</gene>
<evidence type="ECO:0000256" key="1">
    <source>
        <dbReference type="ARBA" id="ARBA00022553"/>
    </source>
</evidence>
<feature type="region of interest" description="Disordered" evidence="2">
    <location>
        <begin position="505"/>
        <end position="702"/>
    </location>
</feature>
<dbReference type="CDD" id="cd13311">
    <property type="entry name" value="PH_Slm1"/>
    <property type="match status" value="1"/>
</dbReference>
<feature type="compositionally biased region" description="Polar residues" evidence="2">
    <location>
        <begin position="780"/>
        <end position="804"/>
    </location>
</feature>
<feature type="compositionally biased region" description="Basic and acidic residues" evidence="2">
    <location>
        <begin position="614"/>
        <end position="624"/>
    </location>
</feature>
<evidence type="ECO:0000313" key="5">
    <source>
        <dbReference type="Proteomes" id="UP000664203"/>
    </source>
</evidence>
<dbReference type="Proteomes" id="UP000664203">
    <property type="component" value="Unassembled WGS sequence"/>
</dbReference>
<dbReference type="InterPro" id="IPR011993">
    <property type="entry name" value="PH-like_dom_sf"/>
</dbReference>
<name>A0A8H3G693_9LECA</name>
<dbReference type="InterPro" id="IPR046868">
    <property type="entry name" value="BAR_4"/>
</dbReference>